<feature type="domain" description="FIST" evidence="1">
    <location>
        <begin position="32"/>
        <end position="221"/>
    </location>
</feature>
<dbReference type="InterPro" id="IPR019494">
    <property type="entry name" value="FIST_C"/>
</dbReference>
<name>A0A9D6UXF3_9BACT</name>
<feature type="domain" description="FIST C-domain" evidence="2">
    <location>
        <begin position="222"/>
        <end position="366"/>
    </location>
</feature>
<gene>
    <name evidence="3" type="ORF">HY912_01765</name>
</gene>
<organism evidence="3 4">
    <name type="scientific">Desulfomonile tiedjei</name>
    <dbReference type="NCBI Taxonomy" id="2358"/>
    <lineage>
        <taxon>Bacteria</taxon>
        <taxon>Pseudomonadati</taxon>
        <taxon>Thermodesulfobacteriota</taxon>
        <taxon>Desulfomonilia</taxon>
        <taxon>Desulfomonilales</taxon>
        <taxon>Desulfomonilaceae</taxon>
        <taxon>Desulfomonile</taxon>
    </lineage>
</organism>
<dbReference type="SMART" id="SM00897">
    <property type="entry name" value="FIST"/>
    <property type="match status" value="1"/>
</dbReference>
<dbReference type="Proteomes" id="UP000807825">
    <property type="component" value="Unassembled WGS sequence"/>
</dbReference>
<dbReference type="SMART" id="SM01204">
    <property type="entry name" value="FIST_C"/>
    <property type="match status" value="1"/>
</dbReference>
<sequence length="391" mass="41044">MFKAATVVGKEPFSRALGQRMGNELVNELRRKPDACWLFCAPGNGIEDLVAGAFDVTGTENFIGCTTDGEISSAGYSAASAVLAGIATDQISFVVSSVSNIRGDGNFAGKQLARALPPTSRHVQLLSDGLTGNGSAIANGMTSVLGAQIPISGGAAGDARQFKQTWQFIRNKVLSDSAVAMGMAGNFKVGTGVRSGWFPAGIPRKVTRAQGNVVYEFDGEPALTVYRKYLGPLASKLPAVGVQFPFGMVDESLRLGEDAILRAPMGLNEQDGSVTFAGEVPEGVTMTLATGGLDENLLEASSEAARRAMADLGNDTTPAMIFFYSCMARKILLGHRTGEETSRICSVVGRGVPVTGFYTYGEYCPSRRDSGCQLHNETATVTVIGLPSSAI</sequence>
<protein>
    <submittedName>
        <fullName evidence="3">FIST C-terminal domain-containing protein</fullName>
    </submittedName>
</protein>
<dbReference type="EMBL" id="JACRDE010000050">
    <property type="protein sequence ID" value="MBI5248196.1"/>
    <property type="molecule type" value="Genomic_DNA"/>
</dbReference>
<accession>A0A9D6UXF3</accession>
<evidence type="ECO:0000259" key="2">
    <source>
        <dbReference type="SMART" id="SM01204"/>
    </source>
</evidence>
<dbReference type="Pfam" id="PF08495">
    <property type="entry name" value="FIST"/>
    <property type="match status" value="1"/>
</dbReference>
<dbReference type="InterPro" id="IPR013702">
    <property type="entry name" value="FIST_domain_N"/>
</dbReference>
<proteinExistence type="predicted"/>
<evidence type="ECO:0000259" key="1">
    <source>
        <dbReference type="SMART" id="SM00897"/>
    </source>
</evidence>
<dbReference type="PANTHER" id="PTHR40252">
    <property type="entry name" value="BLR0328 PROTEIN"/>
    <property type="match status" value="1"/>
</dbReference>
<comment type="caution">
    <text evidence="3">The sequence shown here is derived from an EMBL/GenBank/DDBJ whole genome shotgun (WGS) entry which is preliminary data.</text>
</comment>
<dbReference type="AlphaFoldDB" id="A0A9D6UXF3"/>
<dbReference type="PANTHER" id="PTHR40252:SF2">
    <property type="entry name" value="BLR0328 PROTEIN"/>
    <property type="match status" value="1"/>
</dbReference>
<dbReference type="Pfam" id="PF10442">
    <property type="entry name" value="FIST_C"/>
    <property type="match status" value="1"/>
</dbReference>
<evidence type="ECO:0000313" key="4">
    <source>
        <dbReference type="Proteomes" id="UP000807825"/>
    </source>
</evidence>
<evidence type="ECO:0000313" key="3">
    <source>
        <dbReference type="EMBL" id="MBI5248196.1"/>
    </source>
</evidence>
<reference evidence="3" key="1">
    <citation type="submission" date="2020-07" db="EMBL/GenBank/DDBJ databases">
        <title>Huge and variable diversity of episymbiotic CPR bacteria and DPANN archaea in groundwater ecosystems.</title>
        <authorList>
            <person name="He C.Y."/>
            <person name="Keren R."/>
            <person name="Whittaker M."/>
            <person name="Farag I.F."/>
            <person name="Doudna J."/>
            <person name="Cate J.H.D."/>
            <person name="Banfield J.F."/>
        </authorList>
    </citation>
    <scope>NUCLEOTIDE SEQUENCE</scope>
    <source>
        <strain evidence="3">NC_groundwater_1664_Pr3_B-0.1um_52_9</strain>
    </source>
</reference>